<dbReference type="Pfam" id="PF25574">
    <property type="entry name" value="TPR_IMB1"/>
    <property type="match status" value="2"/>
</dbReference>
<dbReference type="GO" id="GO:0005635">
    <property type="term" value="C:nuclear envelope"/>
    <property type="evidence" value="ECO:0007669"/>
    <property type="project" value="UniProtKB-SubCell"/>
</dbReference>
<protein>
    <recommendedName>
        <fullName evidence="10">Importin N-terminal domain-containing protein</fullName>
    </recommendedName>
</protein>
<accession>A0A8J5HVQ7</accession>
<keyword evidence="8" id="KW-0539">Nucleus</keyword>
<evidence type="ECO:0000256" key="5">
    <source>
        <dbReference type="ARBA" id="ARBA00022490"/>
    </source>
</evidence>
<dbReference type="PROSITE" id="PS50166">
    <property type="entry name" value="IMPORTIN_B_NT"/>
    <property type="match status" value="2"/>
</dbReference>
<keyword evidence="5" id="KW-0963">Cytoplasm</keyword>
<evidence type="ECO:0000256" key="9">
    <source>
        <dbReference type="SAM" id="MobiDB-lite"/>
    </source>
</evidence>
<evidence type="ECO:0000256" key="1">
    <source>
        <dbReference type="ARBA" id="ARBA00004259"/>
    </source>
</evidence>
<reference evidence="11 12" key="1">
    <citation type="submission" date="2020-08" db="EMBL/GenBank/DDBJ databases">
        <title>Plant Genome Project.</title>
        <authorList>
            <person name="Zhang R.-G."/>
        </authorList>
    </citation>
    <scope>NUCLEOTIDE SEQUENCE [LARGE SCALE GENOMIC DNA]</scope>
    <source>
        <tissue evidence="11">Rhizome</tissue>
    </source>
</reference>
<dbReference type="Pfam" id="PF13513">
    <property type="entry name" value="HEAT_EZ"/>
    <property type="match status" value="2"/>
</dbReference>
<dbReference type="InterPro" id="IPR011989">
    <property type="entry name" value="ARM-like"/>
</dbReference>
<keyword evidence="7" id="KW-0653">Protein transport</keyword>
<feature type="domain" description="Importin N-terminal" evidence="10">
    <location>
        <begin position="1155"/>
        <end position="1235"/>
    </location>
</feature>
<comment type="similarity">
    <text evidence="3">Belongs to the importin beta family. Importin beta-1 subfamily.</text>
</comment>
<comment type="subcellular location">
    <subcellularLocation>
        <location evidence="2">Cytoplasm</location>
    </subcellularLocation>
    <subcellularLocation>
        <location evidence="1">Nucleus envelope</location>
    </subcellularLocation>
</comment>
<feature type="domain" description="Importin N-terminal" evidence="10">
    <location>
        <begin position="154"/>
        <end position="234"/>
    </location>
</feature>
<dbReference type="Gene3D" id="1.25.10.10">
    <property type="entry name" value="Leucine-rich Repeat Variant"/>
    <property type="match status" value="2"/>
</dbReference>
<dbReference type="InterPro" id="IPR016024">
    <property type="entry name" value="ARM-type_fold"/>
</dbReference>
<comment type="caution">
    <text evidence="11">The sequence shown here is derived from an EMBL/GenBank/DDBJ whole genome shotgun (WGS) entry which is preliminary data.</text>
</comment>
<evidence type="ECO:0000256" key="7">
    <source>
        <dbReference type="ARBA" id="ARBA00022927"/>
    </source>
</evidence>
<evidence type="ECO:0000256" key="8">
    <source>
        <dbReference type="ARBA" id="ARBA00023242"/>
    </source>
</evidence>
<evidence type="ECO:0000256" key="6">
    <source>
        <dbReference type="ARBA" id="ARBA00022737"/>
    </source>
</evidence>
<name>A0A8J5HVQ7_ZINOF</name>
<dbReference type="Pfam" id="PF03810">
    <property type="entry name" value="IBN_N"/>
    <property type="match status" value="2"/>
</dbReference>
<dbReference type="InterPro" id="IPR040122">
    <property type="entry name" value="Importin_beta"/>
</dbReference>
<evidence type="ECO:0000256" key="4">
    <source>
        <dbReference type="ARBA" id="ARBA00022448"/>
    </source>
</evidence>
<dbReference type="GO" id="GO:0031267">
    <property type="term" value="F:small GTPase binding"/>
    <property type="evidence" value="ECO:0007669"/>
    <property type="project" value="InterPro"/>
</dbReference>
<gene>
    <name evidence="11" type="ORF">ZIOFF_002044</name>
</gene>
<dbReference type="Proteomes" id="UP000734854">
    <property type="component" value="Unassembled WGS sequence"/>
</dbReference>
<dbReference type="SUPFAM" id="SSF48371">
    <property type="entry name" value="ARM repeat"/>
    <property type="match status" value="2"/>
</dbReference>
<sequence>MVNRTGSRAGLRFNRSDPSIRSGQITKNSCFASSGERRQRAHKFPPSLFQCPPRFLGFPQPAATTRPARSAAIHFRSVSRSPGADLLLPRKDVTDPKTPFAFSVSSKFGVLPSPPLEVTKFNLFERASAFGGSMEVTQILLNAQAVDAIVRKHAEESLKQFQEQNLPAFLLSLSNELANNEKPVDSRKLAGLILKNALDAKEQLRKAELVQRWLSLDVSVKSQVKSCLLQTLSSPVPDARSTASQVIAKIAGIELPQKQWTELIASLLSNIHQLQSHVKQATLETLGYICEEVSPQVVDQDQVNKILTAVVQGMNASEGSTDVRVAATRALYNALGFAQTNFSNDMERDYIMRVVCEATLSPVEKIRQAAFECLVAISSTYYDKLASYMQDIFNITAKAVREDEEPVALQAIEFWSSICDEEIDILDEYGYSADSDVPCYYFIKQALPALVPMLLETLLKQEEDQDQDEGAWNLAMAGGTCLGLVTRTVGDDIVPLVMPFIQENITKPDWRQREAATYAFGSILEGPSSDKLIPVVDTALNFMLTALTEDPNNHVKDTTAWTLGRIFEFLHGSMLEVSVITHVNCQQILTVLLQSMKDVPNVAEKACGALYFLAQGYEDSSGSPLSPFFQEIIQSLLNVTHRDDAGESRLRTAAYETLNEVVRTSTDEIAPIVTQLLPVIMMELHKTLEGQKLSSDEREKQNELQGLLCGCLQVIIQKLGASETTKFGFMQYADQIMELFLRVFACRNATVHEEAMLAIGALAYAVGGNFIKYMQGFYPYLEMGLQNFQEYQVCAITVGVVGDLCRALEDKILPICDGIMTQLLKNLSSSQLHRSVKPPIFSCLGDIALAIGENFEKYLIYAMPMLQSAAELSSHTVATDDEMLEYANQLRNGILEAYSGILQGFKNCPKSQLLMPYAPHILQFIDALYNEKDMDDVVMKTAVGVLGDLADTLGSHASTLMNQSVASKEFLEECLSSDDPSIKESAEWAKMAISRVGFPTRNYAAASPLRRLPFRVRTGGADPFQKRTFRLFRPKVDILAVYLVTGAICHSFVCLREFEYVIVENEYNKNHKLLFFLPGLLHQDESSSNIDHILSYKSNSNQILDDVAGSVPTNLSKSRPLYCMHYSMHPFLGSMEITQILLNAQAVDGTVRKHAEESLKQFQEQNLPAFLLSLSNELANNEKPVDSRKLAGLILKNALDAKEQLRKAELVQRWLSLDVSVKSQIKSCLLQTISSPVPDARSTASQVIAKIAGIELPQKQWTELIASLLSNIHQLQPHVKQATLETLGYICEEVSPQVVDQDQVNKILTAVVQGMNASEGNTDVRVAATRALYNALGFAQAKFSNDMERDYIMRVVCEATLSPDEKIRQAAFECLVAISSTYYDKLASYMQDIFNITAKAVREDEEPVALQAIEFWSSICDEEIDILDEYGGDFTADSDVPCYYFIKQALPALVPMLLETLLKQEEDQDQDEGAWNLAMAGGTCLGLVARTVGDDIVPLVMPFIQENITKPDWRQREAATYAFGSILEGPSPDKLIPVVNVALNFMLTALMKDPNNHVKDTTAWTLGRIFEFLHGSTLETSVITNENCQQILTVLLQSMKDVPNVAEKACGALYFLAQGYEDSSGSPLSPFFQEIIQSLLNVTHRDDAGESRLRTAAYESLNEVVRTSTDETAPIVTQLLPVIMMELHKTLEAQKLSSDEREKQNELQGLLCGCLQVIIQKLGASETTKYGFMQYADQIMELFLRVFACRNATVHEEAMLAIGALAYAVGGNFIKYMQGFYPYLEMGLQNFQEYQVCAITVGVVGDLCRALEDKILPICDGIMTQLLKNLSSNQLHRSVKPPIFSCLGDIALAIGENFEKYLIYAMPMLQSAAELSSHAVATDDEMLEYANQLRNGILEAYSGILQGFKNCPKTQLLMPYAPHILQFLDTLYNEKDMDDAVMKTAVGVLGDLADTLGSHASTWMNQSVASKEFLEECLSSDDPSIKESAEWAKMAISRAVSV</sequence>
<dbReference type="InterPro" id="IPR001494">
    <property type="entry name" value="Importin-beta_N"/>
</dbReference>
<proteinExistence type="inferred from homology"/>
<dbReference type="GO" id="GO:0005737">
    <property type="term" value="C:cytoplasm"/>
    <property type="evidence" value="ECO:0007669"/>
    <property type="project" value="UniProtKB-SubCell"/>
</dbReference>
<organism evidence="11 12">
    <name type="scientific">Zingiber officinale</name>
    <name type="common">Ginger</name>
    <name type="synonym">Amomum zingiber</name>
    <dbReference type="NCBI Taxonomy" id="94328"/>
    <lineage>
        <taxon>Eukaryota</taxon>
        <taxon>Viridiplantae</taxon>
        <taxon>Streptophyta</taxon>
        <taxon>Embryophyta</taxon>
        <taxon>Tracheophyta</taxon>
        <taxon>Spermatophyta</taxon>
        <taxon>Magnoliopsida</taxon>
        <taxon>Liliopsida</taxon>
        <taxon>Zingiberales</taxon>
        <taxon>Zingiberaceae</taxon>
        <taxon>Zingiber</taxon>
    </lineage>
</organism>
<dbReference type="PANTHER" id="PTHR10527">
    <property type="entry name" value="IMPORTIN BETA"/>
    <property type="match status" value="1"/>
</dbReference>
<dbReference type="SMART" id="SM00185">
    <property type="entry name" value="ARM"/>
    <property type="match status" value="7"/>
</dbReference>
<dbReference type="EMBL" id="JACMSC010000001">
    <property type="protein sequence ID" value="KAG6536966.1"/>
    <property type="molecule type" value="Genomic_DNA"/>
</dbReference>
<feature type="compositionally biased region" description="Polar residues" evidence="9">
    <location>
        <begin position="16"/>
        <end position="32"/>
    </location>
</feature>
<dbReference type="InterPro" id="IPR058584">
    <property type="entry name" value="IMB1_TNPO1-like_TPR"/>
</dbReference>
<evidence type="ECO:0000256" key="2">
    <source>
        <dbReference type="ARBA" id="ARBA00004496"/>
    </source>
</evidence>
<keyword evidence="12" id="KW-1185">Reference proteome</keyword>
<evidence type="ECO:0000313" key="12">
    <source>
        <dbReference type="Proteomes" id="UP000734854"/>
    </source>
</evidence>
<keyword evidence="4" id="KW-0813">Transport</keyword>
<keyword evidence="6" id="KW-0677">Repeat</keyword>
<evidence type="ECO:0000256" key="3">
    <source>
        <dbReference type="ARBA" id="ARBA00010907"/>
    </source>
</evidence>
<evidence type="ECO:0000259" key="10">
    <source>
        <dbReference type="PROSITE" id="PS50166"/>
    </source>
</evidence>
<dbReference type="GO" id="GO:0006606">
    <property type="term" value="P:protein import into nucleus"/>
    <property type="evidence" value="ECO:0007669"/>
    <property type="project" value="InterPro"/>
</dbReference>
<feature type="region of interest" description="Disordered" evidence="9">
    <location>
        <begin position="1"/>
        <end position="37"/>
    </location>
</feature>
<dbReference type="SMART" id="SM00913">
    <property type="entry name" value="IBN_N"/>
    <property type="match status" value="2"/>
</dbReference>
<dbReference type="FunFam" id="1.25.10.10:FF:000027">
    <property type="entry name" value="Importin subunit beta-1"/>
    <property type="match status" value="2"/>
</dbReference>
<dbReference type="InterPro" id="IPR000225">
    <property type="entry name" value="Armadillo"/>
</dbReference>
<evidence type="ECO:0000313" key="11">
    <source>
        <dbReference type="EMBL" id="KAG6536966.1"/>
    </source>
</evidence>